<evidence type="ECO:0000256" key="7">
    <source>
        <dbReference type="ARBA" id="ARBA00023157"/>
    </source>
</evidence>
<evidence type="ECO:0000256" key="6">
    <source>
        <dbReference type="ARBA" id="ARBA00023136"/>
    </source>
</evidence>
<evidence type="ECO:0000256" key="2">
    <source>
        <dbReference type="ARBA" id="ARBA00022475"/>
    </source>
</evidence>
<dbReference type="PRINTS" id="PR00237">
    <property type="entry name" value="GPCRRHODOPSN"/>
</dbReference>
<reference evidence="16" key="3">
    <citation type="submission" date="2025-09" db="UniProtKB">
        <authorList>
            <consortium name="Ensembl"/>
        </authorList>
    </citation>
    <scope>IDENTIFICATION</scope>
</reference>
<dbReference type="PROSITE" id="PS50262">
    <property type="entry name" value="G_PROTEIN_RECEP_F1_2"/>
    <property type="match status" value="1"/>
</dbReference>
<keyword evidence="8 12" id="KW-0675">Receptor</keyword>
<dbReference type="OrthoDB" id="8859266at2759"/>
<dbReference type="Proteomes" id="UP000694620">
    <property type="component" value="Chromosome 7"/>
</dbReference>
<feature type="domain" description="G-protein coupled receptors family 1 profile" evidence="15">
    <location>
        <begin position="89"/>
        <end position="335"/>
    </location>
</feature>
<dbReference type="PRINTS" id="PR01428">
    <property type="entry name" value="PROTEASEAR"/>
</dbReference>
<feature type="transmembrane region" description="Helical" evidence="13">
    <location>
        <begin position="146"/>
        <end position="165"/>
    </location>
</feature>
<evidence type="ECO:0000313" key="16">
    <source>
        <dbReference type="Ensembl" id="ENSECRP00000007245.1"/>
    </source>
</evidence>
<feature type="transmembrane region" description="Helical" evidence="13">
    <location>
        <begin position="74"/>
        <end position="95"/>
    </location>
</feature>
<reference evidence="16" key="1">
    <citation type="submission" date="2021-06" db="EMBL/GenBank/DDBJ databases">
        <authorList>
            <consortium name="Wellcome Sanger Institute Data Sharing"/>
        </authorList>
    </citation>
    <scope>NUCLEOTIDE SEQUENCE [LARGE SCALE GENOMIC DNA]</scope>
</reference>
<dbReference type="SUPFAM" id="SSF81321">
    <property type="entry name" value="Family A G protein-coupled receptor-like"/>
    <property type="match status" value="1"/>
</dbReference>
<keyword evidence="10 12" id="KW-0807">Transducer</keyword>
<evidence type="ECO:0000256" key="13">
    <source>
        <dbReference type="SAM" id="Phobius"/>
    </source>
</evidence>
<dbReference type="GeneTree" id="ENSGT01050000244840"/>
<keyword evidence="3 12" id="KW-0812">Transmembrane</keyword>
<keyword evidence="7 11" id="KW-1015">Disulfide bond</keyword>
<dbReference type="GO" id="GO:0007200">
    <property type="term" value="P:phospholipase C-activating G protein-coupled receptor signaling pathway"/>
    <property type="evidence" value="ECO:0007669"/>
    <property type="project" value="TreeGrafter"/>
</dbReference>
<dbReference type="AlphaFoldDB" id="A0A8C4RZ93"/>
<dbReference type="FunFam" id="1.20.1070.10:FF:000040">
    <property type="entry name" value="Coagulation factor 2 (thrombin) receptor"/>
    <property type="match status" value="1"/>
</dbReference>
<dbReference type="PANTHER" id="PTHR24232:SF0">
    <property type="entry name" value="PROTEINASE-ACTIVATED RECEPTOR 3"/>
    <property type="match status" value="1"/>
</dbReference>
<dbReference type="PROSITE" id="PS00237">
    <property type="entry name" value="G_PROTEIN_RECEP_F1_1"/>
    <property type="match status" value="1"/>
</dbReference>
<evidence type="ECO:0000313" key="17">
    <source>
        <dbReference type="Proteomes" id="UP000694620"/>
    </source>
</evidence>
<dbReference type="InterPro" id="IPR003912">
    <property type="entry name" value="Protea_act_rcpt"/>
</dbReference>
<keyword evidence="14" id="KW-0732">Signal</keyword>
<evidence type="ECO:0000256" key="1">
    <source>
        <dbReference type="ARBA" id="ARBA00004651"/>
    </source>
</evidence>
<feature type="transmembrane region" description="Helical" evidence="13">
    <location>
        <begin position="282"/>
        <end position="303"/>
    </location>
</feature>
<keyword evidence="5 12" id="KW-0297">G-protein coupled receptor</keyword>
<dbReference type="Pfam" id="PF00001">
    <property type="entry name" value="7tm_1"/>
    <property type="match status" value="1"/>
</dbReference>
<dbReference type="GO" id="GO:0005886">
    <property type="term" value="C:plasma membrane"/>
    <property type="evidence" value="ECO:0007669"/>
    <property type="project" value="UniProtKB-SubCell"/>
</dbReference>
<feature type="disulfide bond" evidence="11">
    <location>
        <begin position="144"/>
        <end position="223"/>
    </location>
</feature>
<dbReference type="InterPro" id="IPR000276">
    <property type="entry name" value="GPCR_Rhodpsn"/>
</dbReference>
<feature type="transmembrane region" description="Helical" evidence="13">
    <location>
        <begin position="186"/>
        <end position="208"/>
    </location>
</feature>
<keyword evidence="4 13" id="KW-1133">Transmembrane helix</keyword>
<evidence type="ECO:0000256" key="12">
    <source>
        <dbReference type="RuleBase" id="RU000688"/>
    </source>
</evidence>
<feature type="transmembrane region" description="Helical" evidence="13">
    <location>
        <begin position="237"/>
        <end position="262"/>
    </location>
</feature>
<accession>A0A8C4RZ93</accession>
<evidence type="ECO:0000256" key="10">
    <source>
        <dbReference type="ARBA" id="ARBA00023224"/>
    </source>
</evidence>
<keyword evidence="6 13" id="KW-0472">Membrane</keyword>
<evidence type="ECO:0000256" key="3">
    <source>
        <dbReference type="ARBA" id="ARBA00022692"/>
    </source>
</evidence>
<dbReference type="GO" id="GO:0015057">
    <property type="term" value="F:thrombin-activated receptor activity"/>
    <property type="evidence" value="ECO:0007669"/>
    <property type="project" value="InterPro"/>
</dbReference>
<evidence type="ECO:0000256" key="4">
    <source>
        <dbReference type="ARBA" id="ARBA00022989"/>
    </source>
</evidence>
<dbReference type="GO" id="GO:0035025">
    <property type="term" value="P:positive regulation of Rho protein signal transduction"/>
    <property type="evidence" value="ECO:0007669"/>
    <property type="project" value="TreeGrafter"/>
</dbReference>
<dbReference type="InterPro" id="IPR017452">
    <property type="entry name" value="GPCR_Rhodpsn_7TM"/>
</dbReference>
<keyword evidence="17" id="KW-1185">Reference proteome</keyword>
<dbReference type="Gene3D" id="1.20.1070.10">
    <property type="entry name" value="Rhodopsin 7-helix transmembrane proteins"/>
    <property type="match status" value="1"/>
</dbReference>
<feature type="transmembrane region" description="Helical" evidence="13">
    <location>
        <begin position="107"/>
        <end position="126"/>
    </location>
</feature>
<evidence type="ECO:0000259" key="15">
    <source>
        <dbReference type="PROSITE" id="PS50262"/>
    </source>
</evidence>
<dbReference type="GeneID" id="114654866"/>
<evidence type="ECO:0000256" key="11">
    <source>
        <dbReference type="PIRSR" id="PIRSR603912-52"/>
    </source>
</evidence>
<feature type="transmembrane region" description="Helical" evidence="13">
    <location>
        <begin position="315"/>
        <end position="338"/>
    </location>
</feature>
<evidence type="ECO:0000256" key="8">
    <source>
        <dbReference type="ARBA" id="ARBA00023170"/>
    </source>
</evidence>
<proteinExistence type="inferred from homology"/>
<feature type="signal peptide" evidence="14">
    <location>
        <begin position="1"/>
        <end position="20"/>
    </location>
</feature>
<dbReference type="Ensembl" id="ENSECRT00000007361.1">
    <property type="protein sequence ID" value="ENSECRP00000007245.1"/>
    <property type="gene ID" value="ENSECRG00000004843.1"/>
</dbReference>
<keyword evidence="9" id="KW-0325">Glycoprotein</keyword>
<reference evidence="16" key="2">
    <citation type="submission" date="2025-08" db="UniProtKB">
        <authorList>
            <consortium name="Ensembl"/>
        </authorList>
    </citation>
    <scope>IDENTIFICATION</scope>
</reference>
<keyword evidence="2" id="KW-1003">Cell membrane</keyword>
<organism evidence="16 17">
    <name type="scientific">Erpetoichthys calabaricus</name>
    <name type="common">Rope fish</name>
    <name type="synonym">Calamoichthys calabaricus</name>
    <dbReference type="NCBI Taxonomy" id="27687"/>
    <lineage>
        <taxon>Eukaryota</taxon>
        <taxon>Metazoa</taxon>
        <taxon>Chordata</taxon>
        <taxon>Craniata</taxon>
        <taxon>Vertebrata</taxon>
        <taxon>Euteleostomi</taxon>
        <taxon>Actinopterygii</taxon>
        <taxon>Polypteriformes</taxon>
        <taxon>Polypteridae</taxon>
        <taxon>Erpetoichthys</taxon>
    </lineage>
</organism>
<sequence>MMKKFLLLLSILLFLELILCCEEDKAIPGLRTFKGKKSAFQSNSRNFKKQDENVLCLHNNKTMQYLKSKLSTQIIPAVYIILVIIGIPSNMAVLWKCLSTIRKFSTATLYVSLAISDLLFLVMLTFKIYYHLNINNWTLGEWMCKLVTACFYGNTYCSILNLMCISINRYVAIVHPFTYKSLKKKACVTCSCLLVWITFFAAMIPIFYMKQSYFIKQLEISTCHDVLPHDKGDLLKLLYFVLLPVGGFFIPLCVTTFCYISLIRELSKSDEKWFQYVKTMTLVFIIFLICFTPSNIILVSHYIQLYKTENEDFYVFYNVAACLCCIHSCLDPFLYYFMPKSSHSNVYRTLFKGATPSVTT</sequence>
<evidence type="ECO:0000256" key="14">
    <source>
        <dbReference type="SAM" id="SignalP"/>
    </source>
</evidence>
<comment type="similarity">
    <text evidence="12">Belongs to the G-protein coupled receptor 1 family.</text>
</comment>
<protein>
    <submittedName>
        <fullName evidence="16">Coagulation factor II thrombin receptor like 2</fullName>
    </submittedName>
</protein>
<dbReference type="GO" id="GO:0007596">
    <property type="term" value="P:blood coagulation"/>
    <property type="evidence" value="ECO:0007669"/>
    <property type="project" value="InterPro"/>
</dbReference>
<name>A0A8C4RZ93_ERPCA</name>
<dbReference type="PANTHER" id="PTHR24232">
    <property type="entry name" value="G-PROTEIN COUPLED RECEPTOR"/>
    <property type="match status" value="1"/>
</dbReference>
<evidence type="ECO:0000256" key="5">
    <source>
        <dbReference type="ARBA" id="ARBA00023040"/>
    </source>
</evidence>
<evidence type="ECO:0000256" key="9">
    <source>
        <dbReference type="ARBA" id="ARBA00023180"/>
    </source>
</evidence>
<feature type="chain" id="PRO_5034596719" evidence="14">
    <location>
        <begin position="21"/>
        <end position="360"/>
    </location>
</feature>
<gene>
    <name evidence="16" type="primary">F2RL2</name>
    <name evidence="16" type="synonym">f2rl2</name>
</gene>
<dbReference type="RefSeq" id="XP_028661531.1">
    <property type="nucleotide sequence ID" value="XM_028805698.2"/>
</dbReference>
<comment type="subcellular location">
    <subcellularLocation>
        <location evidence="1">Cell membrane</location>
        <topology evidence="1">Multi-pass membrane protein</topology>
    </subcellularLocation>
</comment>